<dbReference type="Proteomes" id="UP001042704">
    <property type="component" value="Chromosome"/>
</dbReference>
<reference evidence="1" key="1">
    <citation type="journal article" date="2001" name="Int. J. Syst. Evol. Microbiol.">
        <title>Methanofollis aquaemaris sp. nov., a methanogen isolated from an aquaculture fish pond.</title>
        <authorList>
            <person name="Lai M.C."/>
            <person name="Chen S.C."/>
        </authorList>
    </citation>
    <scope>NUCLEOTIDE SEQUENCE</scope>
    <source>
        <strain evidence="1">N2F9704</strain>
    </source>
</reference>
<dbReference type="EMBL" id="CP036172">
    <property type="protein sequence ID" value="QSZ66516.1"/>
    <property type="molecule type" value="Genomic_DNA"/>
</dbReference>
<name>A0A8A3S4F2_9EURY</name>
<sequence>MTWYSIGKLGKEELAQRKFGPSLKTGTGEAAGGAAVPATMEVIIRTETGKREGRWHWHW</sequence>
<dbReference type="KEGG" id="maqe:RJ40_02870"/>
<evidence type="ECO:0000313" key="2">
    <source>
        <dbReference type="Proteomes" id="UP001042704"/>
    </source>
</evidence>
<proteinExistence type="predicted"/>
<gene>
    <name evidence="1" type="ORF">RJ40_02870</name>
</gene>
<dbReference type="GeneID" id="76423272"/>
<dbReference type="RefSeq" id="WP_265581860.1">
    <property type="nucleotide sequence ID" value="NZ_CP036172.1"/>
</dbReference>
<organism evidence="1 2">
    <name type="scientific">Methanofollis aquaemaris</name>
    <dbReference type="NCBI Taxonomy" id="126734"/>
    <lineage>
        <taxon>Archaea</taxon>
        <taxon>Methanobacteriati</taxon>
        <taxon>Methanobacteriota</taxon>
        <taxon>Stenosarchaea group</taxon>
        <taxon>Methanomicrobia</taxon>
        <taxon>Methanomicrobiales</taxon>
        <taxon>Methanomicrobiaceae</taxon>
        <taxon>Methanofollis</taxon>
    </lineage>
</organism>
<reference evidence="1" key="2">
    <citation type="submission" date="2019-02" db="EMBL/GenBank/DDBJ databases">
        <authorList>
            <person name="Chen S.-C."/>
            <person name="Chien H.-H."/>
            <person name="Lai M.-C."/>
        </authorList>
    </citation>
    <scope>NUCLEOTIDE SEQUENCE</scope>
    <source>
        <strain evidence="1">N2F9704</strain>
    </source>
</reference>
<evidence type="ECO:0000313" key="1">
    <source>
        <dbReference type="EMBL" id="QSZ66516.1"/>
    </source>
</evidence>
<dbReference type="AlphaFoldDB" id="A0A8A3S4F2"/>
<protein>
    <submittedName>
        <fullName evidence="1">Uncharacterized protein</fullName>
    </submittedName>
</protein>
<accession>A0A8A3S4F2</accession>
<keyword evidence="2" id="KW-1185">Reference proteome</keyword>